<accession>A0AAD4T3F6</accession>
<name>A0AAD4T3F6_9MAGN</name>
<dbReference type="AlphaFoldDB" id="A0AAD4T3F6"/>
<evidence type="ECO:0000313" key="2">
    <source>
        <dbReference type="Proteomes" id="UP001202328"/>
    </source>
</evidence>
<comment type="caution">
    <text evidence="1">The sequence shown here is derived from an EMBL/GenBank/DDBJ whole genome shotgun (WGS) entry which is preliminary data.</text>
</comment>
<dbReference type="Proteomes" id="UP001202328">
    <property type="component" value="Unassembled WGS sequence"/>
</dbReference>
<keyword evidence="2" id="KW-1185">Reference proteome</keyword>
<dbReference type="EMBL" id="JAJJMB010005516">
    <property type="protein sequence ID" value="KAI3938593.1"/>
    <property type="molecule type" value="Genomic_DNA"/>
</dbReference>
<proteinExistence type="predicted"/>
<reference evidence="1" key="1">
    <citation type="submission" date="2022-04" db="EMBL/GenBank/DDBJ databases">
        <title>A functionally conserved STORR gene fusion in Papaver species that diverged 16.8 million years ago.</title>
        <authorList>
            <person name="Catania T."/>
        </authorList>
    </citation>
    <scope>NUCLEOTIDE SEQUENCE</scope>
    <source>
        <strain evidence="1">S-188037</strain>
    </source>
</reference>
<protein>
    <submittedName>
        <fullName evidence="1">Uncharacterized protein</fullName>
    </submittedName>
</protein>
<evidence type="ECO:0000313" key="1">
    <source>
        <dbReference type="EMBL" id="KAI3938593.1"/>
    </source>
</evidence>
<gene>
    <name evidence="1" type="ORF">MKW98_016098</name>
</gene>
<sequence length="70" mass="7719">MVLQTTLLPSLSGGKALLYVIYGTAELLRIISGPAVVVNCAIWKPRNVHMLVFARDDRTIPIRGEAQRNT</sequence>
<organism evidence="1 2">
    <name type="scientific">Papaver atlanticum</name>
    <dbReference type="NCBI Taxonomy" id="357466"/>
    <lineage>
        <taxon>Eukaryota</taxon>
        <taxon>Viridiplantae</taxon>
        <taxon>Streptophyta</taxon>
        <taxon>Embryophyta</taxon>
        <taxon>Tracheophyta</taxon>
        <taxon>Spermatophyta</taxon>
        <taxon>Magnoliopsida</taxon>
        <taxon>Ranunculales</taxon>
        <taxon>Papaveraceae</taxon>
        <taxon>Papaveroideae</taxon>
        <taxon>Papaver</taxon>
    </lineage>
</organism>